<accession>A0A9D1LYT1</accession>
<organism evidence="2 3">
    <name type="scientific">Candidatus Limousia pullorum</name>
    <dbReference type="NCBI Taxonomy" id="2840860"/>
    <lineage>
        <taxon>Bacteria</taxon>
        <taxon>Bacillati</taxon>
        <taxon>Bacillota</taxon>
        <taxon>Clostridia</taxon>
        <taxon>Eubacteriales</taxon>
        <taxon>Oscillospiraceae</taxon>
        <taxon>Oscillospiraceae incertae sedis</taxon>
        <taxon>Candidatus Limousia</taxon>
    </lineage>
</organism>
<evidence type="ECO:0000313" key="2">
    <source>
        <dbReference type="EMBL" id="HIU50535.1"/>
    </source>
</evidence>
<dbReference type="AlphaFoldDB" id="A0A9D1LYT1"/>
<reference evidence="2" key="1">
    <citation type="submission" date="2020-10" db="EMBL/GenBank/DDBJ databases">
        <authorList>
            <person name="Gilroy R."/>
        </authorList>
    </citation>
    <scope>NUCLEOTIDE SEQUENCE</scope>
    <source>
        <strain evidence="2">ChiGjej1B1-1684</strain>
    </source>
</reference>
<comment type="caution">
    <text evidence="2">The sequence shown here is derived from an EMBL/GenBank/DDBJ whole genome shotgun (WGS) entry which is preliminary data.</text>
</comment>
<name>A0A9D1LYT1_9FIRM</name>
<evidence type="ECO:0008006" key="4">
    <source>
        <dbReference type="Google" id="ProtNLM"/>
    </source>
</evidence>
<dbReference type="EMBL" id="DVNG01000087">
    <property type="protein sequence ID" value="HIU50535.1"/>
    <property type="molecule type" value="Genomic_DNA"/>
</dbReference>
<proteinExistence type="predicted"/>
<gene>
    <name evidence="2" type="ORF">IAD22_05935</name>
</gene>
<evidence type="ECO:0000313" key="3">
    <source>
        <dbReference type="Proteomes" id="UP000824118"/>
    </source>
</evidence>
<feature type="coiled-coil region" evidence="1">
    <location>
        <begin position="214"/>
        <end position="330"/>
    </location>
</feature>
<evidence type="ECO:0000256" key="1">
    <source>
        <dbReference type="SAM" id="Coils"/>
    </source>
</evidence>
<sequence>MKRLICEMCGSTDLVKQDGVFICQSCGTKYSVEEAKKMMIEGTVEVQGTVRIDKSKNFMNLYQMACDAIRDGNFDSAYNYSSDALIINSDEAELIGIQGLAILGKEQIVNNIPTSCVNAMMRMFNAFESSHDSFDEKIRKLSNITEYIESVRKIKSDLFDEEIKEIESQKVEYSSGSEKVAAANLALQALGGNIFTQQKAEANLDKEKAKRIHNEKLEAQIHKIKAKKNILDNYQLELNNKINSAKQDITRQKEKFCYDEYWKAHAEERKDMESKVAAYTREIESLNKQISDFEAEKTPILATASSNVPAQATLEEIKDTIRKLENTRANLGIFKGKEKKQSQLK</sequence>
<reference evidence="2" key="2">
    <citation type="journal article" date="2021" name="PeerJ">
        <title>Extensive microbial diversity within the chicken gut microbiome revealed by metagenomics and culture.</title>
        <authorList>
            <person name="Gilroy R."/>
            <person name="Ravi A."/>
            <person name="Getino M."/>
            <person name="Pursley I."/>
            <person name="Horton D.L."/>
            <person name="Alikhan N.F."/>
            <person name="Baker D."/>
            <person name="Gharbi K."/>
            <person name="Hall N."/>
            <person name="Watson M."/>
            <person name="Adriaenssens E.M."/>
            <person name="Foster-Nyarko E."/>
            <person name="Jarju S."/>
            <person name="Secka A."/>
            <person name="Antonio M."/>
            <person name="Oren A."/>
            <person name="Chaudhuri R.R."/>
            <person name="La Ragione R."/>
            <person name="Hildebrand F."/>
            <person name="Pallen M.J."/>
        </authorList>
    </citation>
    <scope>NUCLEOTIDE SEQUENCE</scope>
    <source>
        <strain evidence="2">ChiGjej1B1-1684</strain>
    </source>
</reference>
<keyword evidence="1" id="KW-0175">Coiled coil</keyword>
<protein>
    <recommendedName>
        <fullName evidence="4">TFIIB-type domain-containing protein</fullName>
    </recommendedName>
</protein>
<dbReference type="Proteomes" id="UP000824118">
    <property type="component" value="Unassembled WGS sequence"/>
</dbReference>